<sequence length="188" mass="21982">MEGMISINTNPMTNTFCLSLIDNKDLVCGHCYSVRALKSFRARYQLVLEKNSRILSSRILDSDRLPRVTEDIMRINSFGELINQTHLQNIFNLARVNPRTTFALWTKRKDLINRTQEIPDNTILIYSIPKLNPKNLIIPPKFHKVFAVYTKQYARENNIEANCGGRRCRECLKCYTFGEPYIIKEFMK</sequence>
<gene>
    <name evidence="2" type="ORF">AMQ74_01951</name>
</gene>
<feature type="domain" description="Gene product 88" evidence="1">
    <location>
        <begin position="8"/>
        <end position="167"/>
    </location>
</feature>
<dbReference type="Proteomes" id="UP000075578">
    <property type="component" value="Unassembled WGS sequence"/>
</dbReference>
<evidence type="ECO:0000313" key="2">
    <source>
        <dbReference type="EMBL" id="KYC44574.1"/>
    </source>
</evidence>
<evidence type="ECO:0000259" key="1">
    <source>
        <dbReference type="Pfam" id="PF17338"/>
    </source>
</evidence>
<dbReference type="EMBL" id="LNGD01000277">
    <property type="protein sequence ID" value="KYC44574.1"/>
    <property type="molecule type" value="Genomic_DNA"/>
</dbReference>
<accession>A0A150IIR7</accession>
<reference evidence="2 3" key="1">
    <citation type="journal article" date="2016" name="ISME J.">
        <title>Chasing the elusive Euryarchaeota class WSA2: genomes reveal a uniquely fastidious methyl-reducing methanogen.</title>
        <authorList>
            <person name="Nobu M.K."/>
            <person name="Narihiro T."/>
            <person name="Kuroda K."/>
            <person name="Mei R."/>
            <person name="Liu W.T."/>
        </authorList>
    </citation>
    <scope>NUCLEOTIDE SEQUENCE [LARGE SCALE GENOMIC DNA]</scope>
    <source>
        <strain evidence="2">U1lsi0528_Bin089</strain>
    </source>
</reference>
<name>A0A150IIR7_9EURY</name>
<dbReference type="AlphaFoldDB" id="A0A150IIR7"/>
<comment type="caution">
    <text evidence="2">The sequence shown here is derived from an EMBL/GenBank/DDBJ whole genome shotgun (WGS) entry which is preliminary data.</text>
</comment>
<dbReference type="Pfam" id="PF17338">
    <property type="entry name" value="GP88"/>
    <property type="match status" value="1"/>
</dbReference>
<evidence type="ECO:0000313" key="3">
    <source>
        <dbReference type="Proteomes" id="UP000075578"/>
    </source>
</evidence>
<organism evidence="2 3">
    <name type="scientific">Candidatus Methanofastidiosum methylothiophilum</name>
    <dbReference type="NCBI Taxonomy" id="1705564"/>
    <lineage>
        <taxon>Archaea</taxon>
        <taxon>Methanobacteriati</taxon>
        <taxon>Methanobacteriota</taxon>
        <taxon>Stenosarchaea group</taxon>
        <taxon>Candidatus Methanofastidiosia</taxon>
        <taxon>Candidatus Methanofastidiosales</taxon>
        <taxon>Candidatus Methanofastidiosaceae</taxon>
        <taxon>Candidatus Methanofastidiosum</taxon>
    </lineage>
</organism>
<dbReference type="InterPro" id="IPR020290">
    <property type="entry name" value="Gp88"/>
</dbReference>
<protein>
    <recommendedName>
        <fullName evidence="1">Gene product 88 domain-containing protein</fullName>
    </recommendedName>
</protein>
<proteinExistence type="predicted"/>